<proteinExistence type="predicted"/>
<dbReference type="EMBL" id="OE180534">
    <property type="protein sequence ID" value="CAD7571477.1"/>
    <property type="molecule type" value="Genomic_DNA"/>
</dbReference>
<name>A0A7R9J2X9_TIMCA</name>
<accession>A0A7R9J2X9</accession>
<gene>
    <name evidence="1" type="ORF">TCMB3V08_LOCUS4152</name>
</gene>
<organism evidence="1">
    <name type="scientific">Timema californicum</name>
    <name type="common">California timema</name>
    <name type="synonym">Walking stick</name>
    <dbReference type="NCBI Taxonomy" id="61474"/>
    <lineage>
        <taxon>Eukaryota</taxon>
        <taxon>Metazoa</taxon>
        <taxon>Ecdysozoa</taxon>
        <taxon>Arthropoda</taxon>
        <taxon>Hexapoda</taxon>
        <taxon>Insecta</taxon>
        <taxon>Pterygota</taxon>
        <taxon>Neoptera</taxon>
        <taxon>Polyneoptera</taxon>
        <taxon>Phasmatodea</taxon>
        <taxon>Timematodea</taxon>
        <taxon>Timematoidea</taxon>
        <taxon>Timematidae</taxon>
        <taxon>Timema</taxon>
    </lineage>
</organism>
<dbReference type="AlphaFoldDB" id="A0A7R9J2X9"/>
<sequence>MYTKILQVLNCIPVEAMSEDRIPKLPELSHSQGSNDNTVVEHELAELYPHEAMEHDSATSAQSEISSEGTDFGYNAIMDPNIGHITSSFQANIAEAAQSFNHHMIHYLGGRNHYQSLIPVQAAAHSSSVGEGEIDSPLHVCSYELEKTRLVVQAQSLVLTLTSKMMRKMEYQGDDAPPPP</sequence>
<evidence type="ECO:0000313" key="1">
    <source>
        <dbReference type="EMBL" id="CAD7571477.1"/>
    </source>
</evidence>
<reference evidence="1" key="1">
    <citation type="submission" date="2020-11" db="EMBL/GenBank/DDBJ databases">
        <authorList>
            <person name="Tran Van P."/>
        </authorList>
    </citation>
    <scope>NUCLEOTIDE SEQUENCE</scope>
</reference>
<protein>
    <submittedName>
        <fullName evidence="1">(California timema) hypothetical protein</fullName>
    </submittedName>
</protein>